<gene>
    <name evidence="2" type="ORF">FIBSPDRAFT_1052735</name>
</gene>
<dbReference type="GO" id="GO:0016705">
    <property type="term" value="F:oxidoreductase activity, acting on paired donors, with incorporation or reduction of molecular oxygen"/>
    <property type="evidence" value="ECO:0007669"/>
    <property type="project" value="InterPro"/>
</dbReference>
<sequence length="568" mass="63917">MTSGKILRSGSLPPREVAPRWPKHNPEASIPFSFGPQRHIRKNLAITELRAAVASIVQRLDVAEAGGPELERWEDDVMMLRVGSSHSERLRYLTLPPNLADYTPAFDIPSLPTELWLVILREATFIVPDPLHNPANHAFLSESHSSSAAPCRRADYEAAMHAKVQLACVSSVWNRMMQPIIFEFVWIRSAKHGKALALLLLEQAFKGTIGPTGGYIRRLHIETRLLDRCAVEDARSIIDHAPNLLVYTDQHSVRRERMQECPDAKYIPENVFAALSHKKSLLQRLVWTNYDQDDIFPFYISPTLHHMADTLEYLELSSANFDVSPNQATSSLRPTCVSLPRLRSLKVVLDNVTFAMMATWDLPRLKNLYVMSQDFMYAGEGFANFFATHGPQITELELGHSSAIVEEHLVLNGAREPIPLAKWLPNLVHFICSANADWNWRTPDYISPHVLLPTHPTVELIGIRDLDARLAEDGRGSSEYFRLRQQIASLFRETAFPKLQYIRDLSKKSDQMRSEGGLSGSGPSEKIIEFWSHVLGMGRDGGVWFEGFDGTTITHTTLGTAARGSLDL</sequence>
<dbReference type="Proteomes" id="UP000076532">
    <property type="component" value="Unassembled WGS sequence"/>
</dbReference>
<dbReference type="GO" id="GO:0005506">
    <property type="term" value="F:iron ion binding"/>
    <property type="evidence" value="ECO:0007669"/>
    <property type="project" value="InterPro"/>
</dbReference>
<dbReference type="OrthoDB" id="3258324at2759"/>
<protein>
    <submittedName>
        <fullName evidence="2">Uncharacterized protein</fullName>
    </submittedName>
</protein>
<dbReference type="GO" id="GO:0020037">
    <property type="term" value="F:heme binding"/>
    <property type="evidence" value="ECO:0007669"/>
    <property type="project" value="InterPro"/>
</dbReference>
<dbReference type="GO" id="GO:0004497">
    <property type="term" value="F:monooxygenase activity"/>
    <property type="evidence" value="ECO:0007669"/>
    <property type="project" value="InterPro"/>
</dbReference>
<dbReference type="SUPFAM" id="SSF52047">
    <property type="entry name" value="RNI-like"/>
    <property type="match status" value="1"/>
</dbReference>
<accession>A0A165WQB8</accession>
<evidence type="ECO:0000256" key="1">
    <source>
        <dbReference type="SAM" id="MobiDB-lite"/>
    </source>
</evidence>
<dbReference type="InterPro" id="IPR036396">
    <property type="entry name" value="Cyt_P450_sf"/>
</dbReference>
<keyword evidence="3" id="KW-1185">Reference proteome</keyword>
<name>A0A165WQB8_9AGAM</name>
<dbReference type="Gene3D" id="1.10.630.10">
    <property type="entry name" value="Cytochrome P450"/>
    <property type="match status" value="1"/>
</dbReference>
<feature type="region of interest" description="Disordered" evidence="1">
    <location>
        <begin position="1"/>
        <end position="23"/>
    </location>
</feature>
<dbReference type="EMBL" id="KV417739">
    <property type="protein sequence ID" value="KZP07806.1"/>
    <property type="molecule type" value="Genomic_DNA"/>
</dbReference>
<organism evidence="2 3">
    <name type="scientific">Athelia psychrophila</name>
    <dbReference type="NCBI Taxonomy" id="1759441"/>
    <lineage>
        <taxon>Eukaryota</taxon>
        <taxon>Fungi</taxon>
        <taxon>Dikarya</taxon>
        <taxon>Basidiomycota</taxon>
        <taxon>Agaricomycotina</taxon>
        <taxon>Agaricomycetes</taxon>
        <taxon>Agaricomycetidae</taxon>
        <taxon>Atheliales</taxon>
        <taxon>Atheliaceae</taxon>
        <taxon>Athelia</taxon>
    </lineage>
</organism>
<reference evidence="2 3" key="1">
    <citation type="journal article" date="2016" name="Mol. Biol. Evol.">
        <title>Comparative Genomics of Early-Diverging Mushroom-Forming Fungi Provides Insights into the Origins of Lignocellulose Decay Capabilities.</title>
        <authorList>
            <person name="Nagy L.G."/>
            <person name="Riley R."/>
            <person name="Tritt A."/>
            <person name="Adam C."/>
            <person name="Daum C."/>
            <person name="Floudas D."/>
            <person name="Sun H."/>
            <person name="Yadav J.S."/>
            <person name="Pangilinan J."/>
            <person name="Larsson K.H."/>
            <person name="Matsuura K."/>
            <person name="Barry K."/>
            <person name="Labutti K."/>
            <person name="Kuo R."/>
            <person name="Ohm R.A."/>
            <person name="Bhattacharya S.S."/>
            <person name="Shirouzu T."/>
            <person name="Yoshinaga Y."/>
            <person name="Martin F.M."/>
            <person name="Grigoriev I.V."/>
            <person name="Hibbett D.S."/>
        </authorList>
    </citation>
    <scope>NUCLEOTIDE SEQUENCE [LARGE SCALE GENOMIC DNA]</scope>
    <source>
        <strain evidence="2 3">CBS 109695</strain>
    </source>
</reference>
<evidence type="ECO:0000313" key="3">
    <source>
        <dbReference type="Proteomes" id="UP000076532"/>
    </source>
</evidence>
<dbReference type="AlphaFoldDB" id="A0A165WQB8"/>
<proteinExistence type="predicted"/>
<evidence type="ECO:0000313" key="2">
    <source>
        <dbReference type="EMBL" id="KZP07806.1"/>
    </source>
</evidence>